<dbReference type="AlphaFoldDB" id="A0A7W8DFW4"/>
<name>A0A7W8DFW4_9BACT</name>
<keyword evidence="2" id="KW-1185">Reference proteome</keyword>
<reference evidence="1 2" key="1">
    <citation type="submission" date="2020-08" db="EMBL/GenBank/DDBJ databases">
        <title>Genomic Encyclopedia of Type Strains, Phase IV (KMG-IV): sequencing the most valuable type-strain genomes for metagenomic binning, comparative biology and taxonomic classification.</title>
        <authorList>
            <person name="Goeker M."/>
        </authorList>
    </citation>
    <scope>NUCLEOTIDE SEQUENCE [LARGE SCALE GENOMIC DNA]</scope>
    <source>
        <strain evidence="1 2">DSM 22071</strain>
    </source>
</reference>
<organism evidence="1 2">
    <name type="scientific">Desulfurispira natronophila</name>
    <dbReference type="NCBI Taxonomy" id="682562"/>
    <lineage>
        <taxon>Bacteria</taxon>
        <taxon>Pseudomonadati</taxon>
        <taxon>Chrysiogenota</taxon>
        <taxon>Chrysiogenia</taxon>
        <taxon>Chrysiogenales</taxon>
        <taxon>Chrysiogenaceae</taxon>
        <taxon>Desulfurispira</taxon>
    </lineage>
</organism>
<evidence type="ECO:0000313" key="2">
    <source>
        <dbReference type="Proteomes" id="UP000528322"/>
    </source>
</evidence>
<dbReference type="Proteomes" id="UP000528322">
    <property type="component" value="Unassembled WGS sequence"/>
</dbReference>
<gene>
    <name evidence="1" type="ORF">HNR37_000110</name>
</gene>
<evidence type="ECO:0000313" key="1">
    <source>
        <dbReference type="EMBL" id="MBB5020807.1"/>
    </source>
</evidence>
<accession>A0A7W8DFW4</accession>
<comment type="caution">
    <text evidence="1">The sequence shown here is derived from an EMBL/GenBank/DDBJ whole genome shotgun (WGS) entry which is preliminary data.</text>
</comment>
<dbReference type="EMBL" id="JACHID010000001">
    <property type="protein sequence ID" value="MBB5020807.1"/>
    <property type="molecule type" value="Genomic_DNA"/>
</dbReference>
<dbReference type="RefSeq" id="WP_183728298.1">
    <property type="nucleotide sequence ID" value="NZ_JACHID010000001.1"/>
</dbReference>
<proteinExistence type="predicted"/>
<protein>
    <submittedName>
        <fullName evidence="1">Soluble cytochrome b562</fullName>
    </submittedName>
</protein>
<sequence length="132" mass="15635">MNPMSQDRMNEIMRQMRAAEPVSESIQRFEKARAFVQRELQKARAVHQKFSPEVEEFCPEFHHFIQNLEPFQKHPAESYIDAEDRALEQYRSLLEVMHTFFTRLPCVLSHDELEQCPTLQDYLKSCEMEAAG</sequence>